<comment type="similarity">
    <text evidence="1">Belongs to the F420H(2)-dependent quinone reductase family.</text>
</comment>
<dbReference type="RefSeq" id="WP_151541917.1">
    <property type="nucleotide sequence ID" value="NZ_WBMR01000062.1"/>
</dbReference>
<dbReference type="GO" id="GO:0016491">
    <property type="term" value="F:oxidoreductase activity"/>
    <property type="evidence" value="ECO:0007669"/>
    <property type="project" value="InterPro"/>
</dbReference>
<comment type="caution">
    <text evidence="4">The sequence shown here is derived from an EMBL/GenBank/DDBJ whole genome shotgun (WGS) entry which is preliminary data.</text>
</comment>
<dbReference type="GO" id="GO:0005886">
    <property type="term" value="C:plasma membrane"/>
    <property type="evidence" value="ECO:0007669"/>
    <property type="project" value="TreeGrafter"/>
</dbReference>
<evidence type="ECO:0000259" key="3">
    <source>
        <dbReference type="Pfam" id="PF01814"/>
    </source>
</evidence>
<evidence type="ECO:0000313" key="5">
    <source>
        <dbReference type="Proteomes" id="UP000483004"/>
    </source>
</evidence>
<dbReference type="InterPro" id="IPR012312">
    <property type="entry name" value="Hemerythrin-like"/>
</dbReference>
<keyword evidence="5" id="KW-1185">Reference proteome</keyword>
<dbReference type="Pfam" id="PF04075">
    <property type="entry name" value="F420H2_quin_red"/>
    <property type="match status" value="1"/>
</dbReference>
<name>A0A6L3VQQ9_9ACTN</name>
<evidence type="ECO:0000256" key="1">
    <source>
        <dbReference type="ARBA" id="ARBA00008710"/>
    </source>
</evidence>
<dbReference type="EMBL" id="WBMR01000062">
    <property type="protein sequence ID" value="KAB2379130.1"/>
    <property type="molecule type" value="Genomic_DNA"/>
</dbReference>
<dbReference type="PANTHER" id="PTHR39428:SF1">
    <property type="entry name" value="F420H(2)-DEPENDENT QUINONE REDUCTASE RV1261C"/>
    <property type="match status" value="1"/>
</dbReference>
<dbReference type="GO" id="GO:0070967">
    <property type="term" value="F:coenzyme F420 binding"/>
    <property type="evidence" value="ECO:0007669"/>
    <property type="project" value="TreeGrafter"/>
</dbReference>
<dbReference type="Gene3D" id="2.30.110.10">
    <property type="entry name" value="Electron Transport, Fmn-binding Protein, Chain A"/>
    <property type="match status" value="1"/>
</dbReference>
<evidence type="ECO:0000313" key="4">
    <source>
        <dbReference type="EMBL" id="KAB2379130.1"/>
    </source>
</evidence>
<sequence length="279" mass="30113">MALDDNERAVAEFRASRGGLGGPFAGARIVVLTTGRGAAGGKLVQPVAFHYGEKGSLLLAAVPADDGTLPEWYGNVLADPRVSVETGTAVIEADARPLTGWERDTVYAQLAEVTPGLHEKQRLLAEPVPIVALRTRSRARLAAEPWGDELKAVHDGFRRELALIREEIAAGGPKLAAQLRVNCLTACAMLHRHHVTEDDEVFPKIDRLHPELAAAVRGLREEHRRLAELVGRLQDLAADETSGSAAVLAEVDGLTAEIEAHLDREEERLVPVLNALKTK</sequence>
<comment type="catalytic activity">
    <reaction evidence="2">
        <text>oxidized coenzyme F420-(gamma-L-Glu)(n) + a quinol + H(+) = reduced coenzyme F420-(gamma-L-Glu)(n) + a quinone</text>
        <dbReference type="Rhea" id="RHEA:39663"/>
        <dbReference type="Rhea" id="RHEA-COMP:12939"/>
        <dbReference type="Rhea" id="RHEA-COMP:14378"/>
        <dbReference type="ChEBI" id="CHEBI:15378"/>
        <dbReference type="ChEBI" id="CHEBI:24646"/>
        <dbReference type="ChEBI" id="CHEBI:132124"/>
        <dbReference type="ChEBI" id="CHEBI:133980"/>
        <dbReference type="ChEBI" id="CHEBI:139511"/>
    </reaction>
</comment>
<proteinExistence type="inferred from homology"/>
<dbReference type="AlphaFoldDB" id="A0A6L3VQQ9"/>
<feature type="domain" description="Hemerythrin-like" evidence="3">
    <location>
        <begin position="148"/>
        <end position="273"/>
    </location>
</feature>
<dbReference type="InterPro" id="IPR004378">
    <property type="entry name" value="F420H2_quin_Rdtase"/>
</dbReference>
<evidence type="ECO:0000256" key="2">
    <source>
        <dbReference type="ARBA" id="ARBA00049106"/>
    </source>
</evidence>
<dbReference type="OrthoDB" id="8225825at2"/>
<dbReference type="PANTHER" id="PTHR39428">
    <property type="entry name" value="F420H(2)-DEPENDENT QUINONE REDUCTASE RV1261C"/>
    <property type="match status" value="1"/>
</dbReference>
<organism evidence="4 5">
    <name type="scientific">Actinomadura montaniterrae</name>
    <dbReference type="NCBI Taxonomy" id="1803903"/>
    <lineage>
        <taxon>Bacteria</taxon>
        <taxon>Bacillati</taxon>
        <taxon>Actinomycetota</taxon>
        <taxon>Actinomycetes</taxon>
        <taxon>Streptosporangiales</taxon>
        <taxon>Thermomonosporaceae</taxon>
        <taxon>Actinomadura</taxon>
    </lineage>
</organism>
<dbReference type="InterPro" id="IPR012349">
    <property type="entry name" value="Split_barrel_FMN-bd"/>
</dbReference>
<gene>
    <name evidence="4" type="ORF">F9B16_21585</name>
</gene>
<dbReference type="CDD" id="cd12108">
    <property type="entry name" value="Hr-like"/>
    <property type="match status" value="1"/>
</dbReference>
<dbReference type="Gene3D" id="1.20.120.520">
    <property type="entry name" value="nmb1532 protein domain like"/>
    <property type="match status" value="1"/>
</dbReference>
<reference evidence="4 5" key="1">
    <citation type="submission" date="2019-09" db="EMBL/GenBank/DDBJ databases">
        <title>Actinomadura physcomitrii sp. nov., a novel actinomycete isolated from moss [Physcomitrium sphaericum (Ludw) Fuernr].</title>
        <authorList>
            <person name="Liu C."/>
            <person name="Zhuang X."/>
        </authorList>
    </citation>
    <scope>NUCLEOTIDE SEQUENCE [LARGE SCALE GENOMIC DNA]</scope>
    <source>
        <strain evidence="4 5">CYP1-1B</strain>
    </source>
</reference>
<accession>A0A6L3VQQ9</accession>
<protein>
    <submittedName>
        <fullName evidence="4">DUF385 domain-containing protein</fullName>
    </submittedName>
</protein>
<dbReference type="Pfam" id="PF01814">
    <property type="entry name" value="Hemerythrin"/>
    <property type="match status" value="1"/>
</dbReference>
<dbReference type="Proteomes" id="UP000483004">
    <property type="component" value="Unassembled WGS sequence"/>
</dbReference>